<protein>
    <submittedName>
        <fullName evidence="1">Membrane protein</fullName>
    </submittedName>
</protein>
<reference evidence="1 2" key="1">
    <citation type="submission" date="2013-09" db="EMBL/GenBank/DDBJ databases">
        <title>High correlation between genotypes and phenotypes of environmental bacteria Comamonas testosteroni strains.</title>
        <authorList>
            <person name="Liu L."/>
            <person name="Zhu W."/>
            <person name="Xia X."/>
            <person name="Xu B."/>
            <person name="Luo M."/>
            <person name="Wang G."/>
        </authorList>
    </citation>
    <scope>NUCLEOTIDE SEQUENCE [LARGE SCALE GENOMIC DNA]</scope>
    <source>
        <strain evidence="1 2">DF2</strain>
    </source>
</reference>
<evidence type="ECO:0000313" key="2">
    <source>
        <dbReference type="Proteomes" id="UP000029549"/>
    </source>
</evidence>
<dbReference type="RefSeq" id="WP_034394763.1">
    <property type="nucleotide sequence ID" value="NZ_AWTM01000098.1"/>
</dbReference>
<organism evidence="1 2">
    <name type="scientific">Comamonas thiooxydans</name>
    <dbReference type="NCBI Taxonomy" id="363952"/>
    <lineage>
        <taxon>Bacteria</taxon>
        <taxon>Pseudomonadati</taxon>
        <taxon>Pseudomonadota</taxon>
        <taxon>Betaproteobacteria</taxon>
        <taxon>Burkholderiales</taxon>
        <taxon>Comamonadaceae</taxon>
        <taxon>Comamonas</taxon>
    </lineage>
</organism>
<dbReference type="AlphaFoldDB" id="A0A0E3BS37"/>
<gene>
    <name evidence="1" type="ORF">P608_17570</name>
</gene>
<proteinExistence type="predicted"/>
<keyword evidence="2" id="KW-1185">Reference proteome</keyword>
<sequence length="119" mass="13708">MMLQIEFWQLVGLCLTGLGVFAGVLWKLVSAGLEQAKTNQKQAQGQLLQRLDVIDQFNRDAADKSNKQERDLMQLKIDLARDYVRREDYIMGQAVLEAKLDKVFEKLEVVQLKGERNVR</sequence>
<accession>A0A0E3BS37</accession>
<dbReference type="EMBL" id="AWTP01000122">
    <property type="protein sequence ID" value="KGH08728.1"/>
    <property type="molecule type" value="Genomic_DNA"/>
</dbReference>
<comment type="caution">
    <text evidence="1">The sequence shown here is derived from an EMBL/GenBank/DDBJ whole genome shotgun (WGS) entry which is preliminary data.</text>
</comment>
<evidence type="ECO:0000313" key="1">
    <source>
        <dbReference type="EMBL" id="KGH08728.1"/>
    </source>
</evidence>
<dbReference type="Proteomes" id="UP000029549">
    <property type="component" value="Unassembled WGS sequence"/>
</dbReference>
<name>A0A0E3BS37_9BURK</name>